<evidence type="ECO:0000256" key="3">
    <source>
        <dbReference type="PIRSR" id="PIRSR607837-1"/>
    </source>
</evidence>
<sequence length="143" mass="16264">MMYLQAVPEELVDWRPGEDKFSIGDLIRHLGSTELMFLHAMTHQEWKYEGHGPEKGRTLPEAIAYLQACHKTAQEGLNQLEPESLTGKVKNMLGYEVSVWRLLMAMAEHEIHHRGQLSAYLQANGIQPPQIFGLKIEQIPTTS</sequence>
<dbReference type="Proteomes" id="UP000595847">
    <property type="component" value="Chromosome"/>
</dbReference>
<dbReference type="InterPro" id="IPR007837">
    <property type="entry name" value="DinB"/>
</dbReference>
<dbReference type="KEGG" id="bcop:JD108_21095"/>
<dbReference type="SUPFAM" id="SSF109854">
    <property type="entry name" value="DinB/YfiT-like putative metalloenzymes"/>
    <property type="match status" value="1"/>
</dbReference>
<dbReference type="AlphaFoldDB" id="A0A7T5EQ97"/>
<feature type="binding site" evidence="3">
    <location>
        <position position="113"/>
    </location>
    <ligand>
        <name>a divalent metal cation</name>
        <dbReference type="ChEBI" id="CHEBI:60240"/>
    </ligand>
</feature>
<name>A0A7T5EQ97_9BACL</name>
<evidence type="ECO:0000256" key="2">
    <source>
        <dbReference type="ARBA" id="ARBA00022723"/>
    </source>
</evidence>
<evidence type="ECO:0000256" key="1">
    <source>
        <dbReference type="ARBA" id="ARBA00008635"/>
    </source>
</evidence>
<keyword evidence="2 3" id="KW-0479">Metal-binding</keyword>
<reference evidence="5" key="2">
    <citation type="submission" date="2021-04" db="EMBL/GenBank/DDBJ databases">
        <title>Brevibacillus composti FJAT-54423, complete genome.</title>
        <authorList>
            <person name="Tang R."/>
        </authorList>
    </citation>
    <scope>NUCLEOTIDE SEQUENCE</scope>
    <source>
        <strain evidence="5">FJAT-54424</strain>
    </source>
</reference>
<dbReference type="Pfam" id="PF05163">
    <property type="entry name" value="DinB"/>
    <property type="match status" value="1"/>
</dbReference>
<dbReference type="Proteomes" id="UP000677234">
    <property type="component" value="Chromosome"/>
</dbReference>
<feature type="binding site" evidence="3">
    <location>
        <position position="29"/>
    </location>
    <ligand>
        <name>a divalent metal cation</name>
        <dbReference type="ChEBI" id="CHEBI:60240"/>
    </ligand>
</feature>
<evidence type="ECO:0000313" key="6">
    <source>
        <dbReference type="Proteomes" id="UP000595847"/>
    </source>
</evidence>
<evidence type="ECO:0000313" key="4">
    <source>
        <dbReference type="EMBL" id="QQE76722.1"/>
    </source>
</evidence>
<dbReference type="InterPro" id="IPR034660">
    <property type="entry name" value="DinB/YfiT-like"/>
</dbReference>
<protein>
    <submittedName>
        <fullName evidence="4">DinB family protein</fullName>
    </submittedName>
</protein>
<proteinExistence type="inferred from homology"/>
<dbReference type="EMBL" id="CP073708">
    <property type="protein sequence ID" value="QUO43790.1"/>
    <property type="molecule type" value="Genomic_DNA"/>
</dbReference>
<feature type="binding site" evidence="3">
    <location>
        <position position="109"/>
    </location>
    <ligand>
        <name>a divalent metal cation</name>
        <dbReference type="ChEBI" id="CHEBI:60240"/>
    </ligand>
</feature>
<accession>A0A7T5EQ97</accession>
<evidence type="ECO:0000313" key="7">
    <source>
        <dbReference type="Proteomes" id="UP000677234"/>
    </source>
</evidence>
<dbReference type="Gene3D" id="1.20.120.450">
    <property type="entry name" value="dinb family like domain"/>
    <property type="match status" value="1"/>
</dbReference>
<evidence type="ECO:0000313" key="5">
    <source>
        <dbReference type="EMBL" id="QUO43790.1"/>
    </source>
</evidence>
<organism evidence="4 6">
    <name type="scientific">Brevibacillus composti</name>
    <dbReference type="NCBI Taxonomy" id="2796470"/>
    <lineage>
        <taxon>Bacteria</taxon>
        <taxon>Bacillati</taxon>
        <taxon>Bacillota</taxon>
        <taxon>Bacilli</taxon>
        <taxon>Bacillales</taxon>
        <taxon>Paenibacillaceae</taxon>
        <taxon>Brevibacillus</taxon>
    </lineage>
</organism>
<gene>
    <name evidence="4" type="ORF">JD108_21095</name>
    <name evidence="5" type="ORF">KDJ56_21030</name>
</gene>
<comment type="similarity">
    <text evidence="1">Belongs to the DinB family.</text>
</comment>
<reference evidence="4 6" key="1">
    <citation type="submission" date="2020-12" db="EMBL/GenBank/DDBJ databases">
        <title>strain FJAT-54423T represents a novel species of the genus Brevibacillus.</title>
        <authorList>
            <person name="Tang R."/>
        </authorList>
    </citation>
    <scope>NUCLEOTIDE SEQUENCE [LARGE SCALE GENOMIC DNA]</scope>
    <source>
        <strain evidence="4 6">FJAT-54423</strain>
    </source>
</reference>
<dbReference type="EMBL" id="CP066308">
    <property type="protein sequence ID" value="QQE76722.1"/>
    <property type="molecule type" value="Genomic_DNA"/>
</dbReference>
<keyword evidence="7" id="KW-1185">Reference proteome</keyword>
<dbReference type="GO" id="GO:0046872">
    <property type="term" value="F:metal ion binding"/>
    <property type="evidence" value="ECO:0007669"/>
    <property type="project" value="UniProtKB-KW"/>
</dbReference>